<dbReference type="Pfam" id="PF00413">
    <property type="entry name" value="Peptidase_M10"/>
    <property type="match status" value="1"/>
</dbReference>
<comment type="similarity">
    <text evidence="1">Belongs to the peptidase M10A family.</text>
</comment>
<dbReference type="Proteomes" id="UP001432027">
    <property type="component" value="Unassembled WGS sequence"/>
</dbReference>
<keyword evidence="7" id="KW-0106">Calcium</keyword>
<dbReference type="PANTHER" id="PTHR10201:SF309">
    <property type="entry name" value="PEPTIDASE METALLOPEPTIDASE DOMAIN-CONTAINING PROTEIN"/>
    <property type="match status" value="1"/>
</dbReference>
<dbReference type="AlphaFoldDB" id="A0AAV5UC33"/>
<dbReference type="GO" id="GO:0008270">
    <property type="term" value="F:zinc ion binding"/>
    <property type="evidence" value="ECO:0007669"/>
    <property type="project" value="InterPro"/>
</dbReference>
<dbReference type="GO" id="GO:0030574">
    <property type="term" value="P:collagen catabolic process"/>
    <property type="evidence" value="ECO:0007669"/>
    <property type="project" value="TreeGrafter"/>
</dbReference>
<dbReference type="PRINTS" id="PR00138">
    <property type="entry name" value="MATRIXIN"/>
</dbReference>
<sequence>KRSGGVPYLKTNLKFSWESATDLNSDVLNGILSKLGAHLNAVGLSSEVALDNVPGESVAKSNRKRKLSPSDRENEYGFVGLNAVFTGMSSGDAVCVLFDSSALKASAVSSVIGLYAHRRGTEAVALTSKSSSMIDMMREKLVPLSLAGKVWDTVLPGKFSEASDNTTIKVMFYSRYHDDSYPFDGIGGEVAHSYFPSERKRGEIHIDADEPWGPGGRNLYWVLAHEVGHSLGLPHLPSPALMAQDYQGFLENQPKLYPNDLHELRRLY</sequence>
<dbReference type="PANTHER" id="PTHR10201">
    <property type="entry name" value="MATRIX METALLOPROTEINASE"/>
    <property type="match status" value="1"/>
</dbReference>
<feature type="active site" evidence="6">
    <location>
        <position position="226"/>
    </location>
</feature>
<feature type="binding site" evidence="7">
    <location>
        <position position="185"/>
    </location>
    <ligand>
        <name>Ca(2+)</name>
        <dbReference type="ChEBI" id="CHEBI:29108"/>
        <label>3</label>
    </ligand>
</feature>
<feature type="binding site" evidence="7">
    <location>
        <position position="205"/>
    </location>
    <ligand>
        <name>Zn(2+)</name>
        <dbReference type="ChEBI" id="CHEBI:29105"/>
        <label>1</label>
    </ligand>
</feature>
<feature type="binding site" evidence="7">
    <location>
        <position position="192"/>
    </location>
    <ligand>
        <name>Zn(2+)</name>
        <dbReference type="ChEBI" id="CHEBI:29105"/>
        <label>1</label>
    </ligand>
</feature>
<evidence type="ECO:0000256" key="2">
    <source>
        <dbReference type="ARBA" id="ARBA00022670"/>
    </source>
</evidence>
<comment type="cofactor">
    <cofactor evidence="7">
        <name>Ca(2+)</name>
        <dbReference type="ChEBI" id="CHEBI:29108"/>
    </cofactor>
    <text evidence="7">Can bind about 5 Ca(2+) ions per subunit.</text>
</comment>
<dbReference type="InterPro" id="IPR006026">
    <property type="entry name" value="Peptidase_Metallo"/>
</dbReference>
<dbReference type="EMBL" id="BTSX01000006">
    <property type="protein sequence ID" value="GMT03973.1"/>
    <property type="molecule type" value="Genomic_DNA"/>
</dbReference>
<accession>A0AAV5UC33</accession>
<feature type="binding site" evidence="7">
    <location>
        <position position="210"/>
    </location>
    <ligand>
        <name>Ca(2+)</name>
        <dbReference type="ChEBI" id="CHEBI:29108"/>
        <label>3</label>
    </ligand>
</feature>
<dbReference type="GO" id="GO:0006508">
    <property type="term" value="P:proteolysis"/>
    <property type="evidence" value="ECO:0007669"/>
    <property type="project" value="UniProtKB-KW"/>
</dbReference>
<dbReference type="GO" id="GO:0004222">
    <property type="term" value="F:metalloendopeptidase activity"/>
    <property type="evidence" value="ECO:0007669"/>
    <property type="project" value="InterPro"/>
</dbReference>
<feature type="binding site" evidence="7">
    <location>
        <position position="177"/>
    </location>
    <ligand>
        <name>Zn(2+)</name>
        <dbReference type="ChEBI" id="CHEBI:29105"/>
        <label>1</label>
    </ligand>
</feature>
<dbReference type="SUPFAM" id="SSF55486">
    <property type="entry name" value="Metalloproteases ('zincins'), catalytic domain"/>
    <property type="match status" value="1"/>
</dbReference>
<evidence type="ECO:0000313" key="9">
    <source>
        <dbReference type="EMBL" id="GMT03973.1"/>
    </source>
</evidence>
<feature type="binding site" evidence="7">
    <location>
        <position position="210"/>
    </location>
    <ligand>
        <name>Ca(2+)</name>
        <dbReference type="ChEBI" id="CHEBI:29108"/>
        <label>1</label>
    </ligand>
</feature>
<evidence type="ECO:0000256" key="6">
    <source>
        <dbReference type="PIRSR" id="PIRSR621190-1"/>
    </source>
</evidence>
<comment type="caution">
    <text evidence="9">The sequence shown here is derived from an EMBL/GenBank/DDBJ whole genome shotgun (WGS) entry which is preliminary data.</text>
</comment>
<dbReference type="InterPro" id="IPR021190">
    <property type="entry name" value="Pept_M10A"/>
</dbReference>
<dbReference type="InterPro" id="IPR024079">
    <property type="entry name" value="MetalloPept_cat_dom_sf"/>
</dbReference>
<evidence type="ECO:0000256" key="5">
    <source>
        <dbReference type="ARBA" id="ARBA00022833"/>
    </source>
</evidence>
<keyword evidence="3 7" id="KW-0479">Metal-binding</keyword>
<feature type="binding site" evidence="7">
    <location>
        <position position="229"/>
    </location>
    <ligand>
        <name>Zn(2+)</name>
        <dbReference type="ChEBI" id="CHEBI:29105"/>
        <label>2</label>
        <note>catalytic</note>
    </ligand>
</feature>
<feature type="binding site" evidence="7">
    <location>
        <position position="225"/>
    </location>
    <ligand>
        <name>Zn(2+)</name>
        <dbReference type="ChEBI" id="CHEBI:29105"/>
        <label>2</label>
        <note>catalytic</note>
    </ligand>
</feature>
<keyword evidence="5 7" id="KW-0862">Zinc</keyword>
<feature type="binding site" evidence="7">
    <location>
        <position position="207"/>
    </location>
    <ligand>
        <name>Ca(2+)</name>
        <dbReference type="ChEBI" id="CHEBI:29108"/>
        <label>3</label>
    </ligand>
</feature>
<evidence type="ECO:0000259" key="8">
    <source>
        <dbReference type="SMART" id="SM00235"/>
    </source>
</evidence>
<evidence type="ECO:0000256" key="1">
    <source>
        <dbReference type="ARBA" id="ARBA00010370"/>
    </source>
</evidence>
<reference evidence="9" key="1">
    <citation type="submission" date="2023-10" db="EMBL/GenBank/DDBJ databases">
        <title>Genome assembly of Pristionchus species.</title>
        <authorList>
            <person name="Yoshida K."/>
            <person name="Sommer R.J."/>
        </authorList>
    </citation>
    <scope>NUCLEOTIDE SEQUENCE</scope>
    <source>
        <strain evidence="9">RS0144</strain>
    </source>
</reference>
<dbReference type="GO" id="GO:0030198">
    <property type="term" value="P:extracellular matrix organization"/>
    <property type="evidence" value="ECO:0007669"/>
    <property type="project" value="TreeGrafter"/>
</dbReference>
<dbReference type="GO" id="GO:0005615">
    <property type="term" value="C:extracellular space"/>
    <property type="evidence" value="ECO:0007669"/>
    <property type="project" value="TreeGrafter"/>
</dbReference>
<evidence type="ECO:0000313" key="10">
    <source>
        <dbReference type="Proteomes" id="UP001432027"/>
    </source>
</evidence>
<feature type="binding site" evidence="7">
    <location>
        <position position="184"/>
    </location>
    <ligand>
        <name>Ca(2+)</name>
        <dbReference type="ChEBI" id="CHEBI:29108"/>
        <label>3</label>
    </ligand>
</feature>
<keyword evidence="2" id="KW-0645">Protease</keyword>
<name>A0AAV5UC33_9BILA</name>
<evidence type="ECO:0000256" key="3">
    <source>
        <dbReference type="ARBA" id="ARBA00022723"/>
    </source>
</evidence>
<feature type="domain" description="Peptidase metallopeptidase" evidence="8">
    <location>
        <begin position="119"/>
        <end position="268"/>
    </location>
</feature>
<dbReference type="SMART" id="SM00235">
    <property type="entry name" value="ZnMc"/>
    <property type="match status" value="1"/>
</dbReference>
<organism evidence="9 10">
    <name type="scientific">Pristionchus entomophagus</name>
    <dbReference type="NCBI Taxonomy" id="358040"/>
    <lineage>
        <taxon>Eukaryota</taxon>
        <taxon>Metazoa</taxon>
        <taxon>Ecdysozoa</taxon>
        <taxon>Nematoda</taxon>
        <taxon>Chromadorea</taxon>
        <taxon>Rhabditida</taxon>
        <taxon>Rhabditina</taxon>
        <taxon>Diplogasteromorpha</taxon>
        <taxon>Diplogasteroidea</taxon>
        <taxon>Neodiplogasteridae</taxon>
        <taxon>Pristionchus</taxon>
    </lineage>
</organism>
<dbReference type="Gene3D" id="3.40.390.10">
    <property type="entry name" value="Collagenase (Catalytic Domain)"/>
    <property type="match status" value="1"/>
</dbReference>
<evidence type="ECO:0000256" key="7">
    <source>
        <dbReference type="PIRSR" id="PIRSR621190-2"/>
    </source>
</evidence>
<dbReference type="GO" id="GO:0031012">
    <property type="term" value="C:extracellular matrix"/>
    <property type="evidence" value="ECO:0007669"/>
    <property type="project" value="InterPro"/>
</dbReference>
<feature type="non-terminal residue" evidence="9">
    <location>
        <position position="268"/>
    </location>
</feature>
<gene>
    <name evidence="9" type="ORF">PENTCL1PPCAC_26147</name>
</gene>
<keyword evidence="4" id="KW-0378">Hydrolase</keyword>
<keyword evidence="10" id="KW-1185">Reference proteome</keyword>
<comment type="cofactor">
    <cofactor evidence="7">
        <name>Zn(2+)</name>
        <dbReference type="ChEBI" id="CHEBI:29105"/>
    </cofactor>
    <text evidence="7">Binds 2 Zn(2+) ions per subunit.</text>
</comment>
<evidence type="ECO:0000256" key="4">
    <source>
        <dbReference type="ARBA" id="ARBA00022801"/>
    </source>
</evidence>
<feature type="binding site" evidence="7">
    <location>
        <position position="242"/>
    </location>
    <ligand>
        <name>Zn(2+)</name>
        <dbReference type="ChEBI" id="CHEBI:29105"/>
        <label>2</label>
        <note>catalytic</note>
    </ligand>
</feature>
<protein>
    <recommendedName>
        <fullName evidence="8">Peptidase metallopeptidase domain-containing protein</fullName>
    </recommendedName>
</protein>
<proteinExistence type="inferred from homology"/>
<feature type="binding site" evidence="7">
    <location>
        <position position="179"/>
    </location>
    <ligand>
        <name>Zn(2+)</name>
        <dbReference type="ChEBI" id="CHEBI:29105"/>
        <label>1</label>
    </ligand>
</feature>
<feature type="non-terminal residue" evidence="9">
    <location>
        <position position="1"/>
    </location>
</feature>
<feature type="binding site" evidence="7">
    <location>
        <position position="235"/>
    </location>
    <ligand>
        <name>Zn(2+)</name>
        <dbReference type="ChEBI" id="CHEBI:29105"/>
        <label>2</label>
        <note>catalytic</note>
    </ligand>
</feature>
<dbReference type="InterPro" id="IPR001818">
    <property type="entry name" value="Pept_M10_metallopeptidase"/>
</dbReference>